<keyword evidence="3" id="KW-1185">Reference proteome</keyword>
<sequence length="439" mass="48734">MAVIEVALGLGLAIVGSLMVFGLNRVFASVLEVYRKFNVATLKLRGLTVETAADRRVVTGEAWAEYCDTLKAAGANLLGPGCPTDPFTQAEGYRYLSRLARVTLENFVECGSTDAPRLVALANGWRDAPVHIGSDNPDNVYQSANISGRKEYRVRVKRGTVHFLSFGTQAGSYGGPGGLKTVSSKDASEFEQNEDGTFEIYVSNKQPEGVKNWMQTLPEPEEGMLLVRQTREDHDNEVLAEVEIECVGGTNAPSPLTSKAFEDGLKRSGLFVAGAPIMFTRWAKGFQKHANELPLFDQKTSDKVGGDPTIRYYHSYWRLEHDEALVITATPPDCVTWNFQLNNYWMEALDFRYHQIHVNKSLANYRKDGSVRVVVTTHDPAAKLGLDPKDPALSYFWIETTGHTQGTMCWRWIRPVTDEGLPQPQTRVVKLADLKDALA</sequence>
<accession>A0A2R5G065</accession>
<protein>
    <recommendedName>
        <fullName evidence="1">DUF1214 domain-containing protein</fullName>
    </recommendedName>
</protein>
<dbReference type="Pfam" id="PF06742">
    <property type="entry name" value="DUF1214"/>
    <property type="match status" value="1"/>
</dbReference>
<dbReference type="InterPro" id="IPR010621">
    <property type="entry name" value="DUF1214"/>
</dbReference>
<proteinExistence type="predicted"/>
<dbReference type="OrthoDB" id="529913at2759"/>
<dbReference type="InParanoid" id="A0A2R5G065"/>
<dbReference type="EMBL" id="BEYU01000005">
    <property type="protein sequence ID" value="GBG24417.1"/>
    <property type="molecule type" value="Genomic_DNA"/>
</dbReference>
<dbReference type="Proteomes" id="UP000241890">
    <property type="component" value="Unassembled WGS sequence"/>
</dbReference>
<reference evidence="2 3" key="1">
    <citation type="submission" date="2017-12" db="EMBL/GenBank/DDBJ databases">
        <title>Sequencing, de novo assembly and annotation of complete genome of a new Thraustochytrid species, strain FCC1311.</title>
        <authorList>
            <person name="Sedici K."/>
            <person name="Godart F."/>
            <person name="Aiese Cigliano R."/>
            <person name="Sanseverino W."/>
            <person name="Barakat M."/>
            <person name="Ortet P."/>
            <person name="Marechal E."/>
            <person name="Cagnac O."/>
            <person name="Amato A."/>
        </authorList>
    </citation>
    <scope>NUCLEOTIDE SEQUENCE [LARGE SCALE GENOMIC DNA]</scope>
</reference>
<gene>
    <name evidence="2" type="ORF">FCC1311_006352</name>
</gene>
<name>A0A2R5G065_9STRA</name>
<evidence type="ECO:0000259" key="1">
    <source>
        <dbReference type="Pfam" id="PF06742"/>
    </source>
</evidence>
<dbReference type="AlphaFoldDB" id="A0A2R5G065"/>
<comment type="caution">
    <text evidence="2">The sequence shown here is derived from an EMBL/GenBank/DDBJ whole genome shotgun (WGS) entry which is preliminary data.</text>
</comment>
<evidence type="ECO:0000313" key="3">
    <source>
        <dbReference type="Proteomes" id="UP000241890"/>
    </source>
</evidence>
<evidence type="ECO:0000313" key="2">
    <source>
        <dbReference type="EMBL" id="GBG24417.1"/>
    </source>
</evidence>
<feature type="domain" description="DUF1214" evidence="1">
    <location>
        <begin position="148"/>
        <end position="219"/>
    </location>
</feature>
<organism evidence="2 3">
    <name type="scientific">Hondaea fermentalgiana</name>
    <dbReference type="NCBI Taxonomy" id="2315210"/>
    <lineage>
        <taxon>Eukaryota</taxon>
        <taxon>Sar</taxon>
        <taxon>Stramenopiles</taxon>
        <taxon>Bigyra</taxon>
        <taxon>Labyrinthulomycetes</taxon>
        <taxon>Thraustochytrida</taxon>
        <taxon>Thraustochytriidae</taxon>
        <taxon>Hondaea</taxon>
    </lineage>
</organism>
<dbReference type="SUPFAM" id="SSF160935">
    <property type="entry name" value="VPA0735-like"/>
    <property type="match status" value="1"/>
</dbReference>